<feature type="transmembrane region" description="Helical" evidence="9">
    <location>
        <begin position="63"/>
        <end position="84"/>
    </location>
</feature>
<feature type="transmembrane region" description="Helical" evidence="9">
    <location>
        <begin position="7"/>
        <end position="25"/>
    </location>
</feature>
<keyword evidence="7" id="KW-0067">ATP-binding</keyword>
<dbReference type="PANTHER" id="PTHR43065">
    <property type="entry name" value="SENSOR HISTIDINE KINASE"/>
    <property type="match status" value="1"/>
</dbReference>
<feature type="domain" description="Histidine kinase" evidence="10">
    <location>
        <begin position="639"/>
        <end position="854"/>
    </location>
</feature>
<dbReference type="SUPFAM" id="SSF55874">
    <property type="entry name" value="ATPase domain of HSP90 chaperone/DNA topoisomerase II/histidine kinase"/>
    <property type="match status" value="1"/>
</dbReference>
<dbReference type="InterPro" id="IPR036097">
    <property type="entry name" value="HisK_dim/P_sf"/>
</dbReference>
<keyword evidence="9" id="KW-1133">Transmembrane helix</keyword>
<proteinExistence type="predicted"/>
<evidence type="ECO:0000313" key="13">
    <source>
        <dbReference type="EMBL" id="DAB39259.1"/>
    </source>
</evidence>
<accession>A0A2D3WPS1</accession>
<protein>
    <recommendedName>
        <fullName evidence="2">histidine kinase</fullName>
        <ecNumber evidence="2">2.7.13.3</ecNumber>
    </recommendedName>
</protein>
<evidence type="ECO:0000256" key="5">
    <source>
        <dbReference type="ARBA" id="ARBA00022741"/>
    </source>
</evidence>
<keyword evidence="3" id="KW-0597">Phosphoprotein</keyword>
<dbReference type="InterPro" id="IPR004358">
    <property type="entry name" value="Sig_transdc_His_kin-like_C"/>
</dbReference>
<dbReference type="InterPro" id="IPR000700">
    <property type="entry name" value="PAS-assoc_C"/>
</dbReference>
<feature type="transmembrane region" description="Helical" evidence="9">
    <location>
        <begin position="131"/>
        <end position="152"/>
    </location>
</feature>
<dbReference type="Pfam" id="PF13188">
    <property type="entry name" value="PAS_8"/>
    <property type="match status" value="1"/>
</dbReference>
<keyword evidence="9" id="KW-0812">Transmembrane</keyword>
<comment type="catalytic activity">
    <reaction evidence="1">
        <text>ATP + protein L-histidine = ADP + protein N-phospho-L-histidine.</text>
        <dbReference type="EC" id="2.7.13.3"/>
    </reaction>
</comment>
<dbReference type="NCBIfam" id="TIGR00229">
    <property type="entry name" value="sensory_box"/>
    <property type="match status" value="2"/>
</dbReference>
<dbReference type="InterPro" id="IPR005467">
    <property type="entry name" value="His_kinase_dom"/>
</dbReference>
<dbReference type="Pfam" id="PF08448">
    <property type="entry name" value="PAS_4"/>
    <property type="match status" value="2"/>
</dbReference>
<feature type="domain" description="PAC" evidence="12">
    <location>
        <begin position="442"/>
        <end position="500"/>
    </location>
</feature>
<dbReference type="Pfam" id="PF17159">
    <property type="entry name" value="MASE3"/>
    <property type="match status" value="1"/>
</dbReference>
<dbReference type="SMART" id="SM00387">
    <property type="entry name" value="HATPase_c"/>
    <property type="match status" value="1"/>
</dbReference>
<dbReference type="Proteomes" id="UP000228859">
    <property type="component" value="Unassembled WGS sequence"/>
</dbReference>
<evidence type="ECO:0000256" key="2">
    <source>
        <dbReference type="ARBA" id="ARBA00012438"/>
    </source>
</evidence>
<dbReference type="AlphaFoldDB" id="A0A2D3WPS1"/>
<dbReference type="InterPro" id="IPR033425">
    <property type="entry name" value="MASE3"/>
</dbReference>
<dbReference type="PROSITE" id="PS50113">
    <property type="entry name" value="PAC"/>
    <property type="match status" value="1"/>
</dbReference>
<keyword evidence="9" id="KW-0472">Membrane</keyword>
<dbReference type="PROSITE" id="PS50112">
    <property type="entry name" value="PAS"/>
    <property type="match status" value="1"/>
</dbReference>
<evidence type="ECO:0000256" key="9">
    <source>
        <dbReference type="SAM" id="Phobius"/>
    </source>
</evidence>
<dbReference type="PROSITE" id="PS50109">
    <property type="entry name" value="HIS_KIN"/>
    <property type="match status" value="1"/>
</dbReference>
<feature type="transmembrane region" description="Helical" evidence="9">
    <location>
        <begin position="196"/>
        <end position="216"/>
    </location>
</feature>
<dbReference type="Gene3D" id="3.30.565.10">
    <property type="entry name" value="Histidine kinase-like ATPase, C-terminal domain"/>
    <property type="match status" value="1"/>
</dbReference>
<evidence type="ECO:0000256" key="4">
    <source>
        <dbReference type="ARBA" id="ARBA00022679"/>
    </source>
</evidence>
<evidence type="ECO:0000256" key="6">
    <source>
        <dbReference type="ARBA" id="ARBA00022777"/>
    </source>
</evidence>
<reference evidence="13 14" key="1">
    <citation type="journal article" date="2017" name="Front. Microbiol.">
        <title>Comparative Genomic Analysis of the Class Epsilonproteobacteria and Proposed Reclassification to Epsilonbacteraeota (phyl. nov.).</title>
        <authorList>
            <person name="Waite D.W."/>
            <person name="Vanwonterghem I."/>
            <person name="Rinke C."/>
            <person name="Parks D.H."/>
            <person name="Zhang Y."/>
            <person name="Takai K."/>
            <person name="Sievert S.M."/>
            <person name="Simon J."/>
            <person name="Campbell B.J."/>
            <person name="Hanson T.E."/>
            <person name="Woyke T."/>
            <person name="Klotz M.G."/>
            <person name="Hugenholtz P."/>
        </authorList>
    </citation>
    <scope>NUCLEOTIDE SEQUENCE [LARGE SCALE GENOMIC DNA]</scope>
    <source>
        <strain evidence="13">UBA12443</strain>
    </source>
</reference>
<feature type="domain" description="PAS" evidence="11">
    <location>
        <begin position="253"/>
        <end position="306"/>
    </location>
</feature>
<dbReference type="SUPFAM" id="SSF47384">
    <property type="entry name" value="Homodimeric domain of signal transducing histidine kinase"/>
    <property type="match status" value="1"/>
</dbReference>
<evidence type="ECO:0000256" key="8">
    <source>
        <dbReference type="ARBA" id="ARBA00023012"/>
    </source>
</evidence>
<dbReference type="RefSeq" id="WP_294894017.1">
    <property type="nucleotide sequence ID" value="NZ_DLUI01000027.1"/>
</dbReference>
<evidence type="ECO:0000259" key="12">
    <source>
        <dbReference type="PROSITE" id="PS50113"/>
    </source>
</evidence>
<dbReference type="Pfam" id="PF02518">
    <property type="entry name" value="HATPase_c"/>
    <property type="match status" value="1"/>
</dbReference>
<feature type="transmembrane region" description="Helical" evidence="9">
    <location>
        <begin position="104"/>
        <end position="124"/>
    </location>
</feature>
<comment type="caution">
    <text evidence="13">The sequence shown here is derived from an EMBL/GenBank/DDBJ whole genome shotgun (WGS) entry which is preliminary data.</text>
</comment>
<dbReference type="GO" id="GO:0005524">
    <property type="term" value="F:ATP binding"/>
    <property type="evidence" value="ECO:0007669"/>
    <property type="project" value="UniProtKB-KW"/>
</dbReference>
<dbReference type="InterPro" id="IPR003594">
    <property type="entry name" value="HATPase_dom"/>
</dbReference>
<dbReference type="InterPro" id="IPR036890">
    <property type="entry name" value="HATPase_C_sf"/>
</dbReference>
<evidence type="ECO:0000313" key="14">
    <source>
        <dbReference type="Proteomes" id="UP000228859"/>
    </source>
</evidence>
<feature type="transmembrane region" description="Helical" evidence="9">
    <location>
        <begin position="31"/>
        <end position="56"/>
    </location>
</feature>
<dbReference type="Gene3D" id="3.30.450.20">
    <property type="entry name" value="PAS domain"/>
    <property type="match status" value="3"/>
</dbReference>
<organism evidence="13 14">
    <name type="scientific">Sulfuricurvum kujiense</name>
    <dbReference type="NCBI Taxonomy" id="148813"/>
    <lineage>
        <taxon>Bacteria</taxon>
        <taxon>Pseudomonadati</taxon>
        <taxon>Campylobacterota</taxon>
        <taxon>Epsilonproteobacteria</taxon>
        <taxon>Campylobacterales</taxon>
        <taxon>Sulfurimonadaceae</taxon>
        <taxon>Sulfuricurvum</taxon>
    </lineage>
</organism>
<dbReference type="InterPro" id="IPR000014">
    <property type="entry name" value="PAS"/>
</dbReference>
<evidence type="ECO:0000259" key="10">
    <source>
        <dbReference type="PROSITE" id="PS50109"/>
    </source>
</evidence>
<dbReference type="EMBL" id="DLUI01000027">
    <property type="protein sequence ID" value="DAB39259.1"/>
    <property type="molecule type" value="Genomic_DNA"/>
</dbReference>
<dbReference type="InterPro" id="IPR003661">
    <property type="entry name" value="HisK_dim/P_dom"/>
</dbReference>
<dbReference type="SUPFAM" id="SSF55785">
    <property type="entry name" value="PYP-like sensor domain (PAS domain)"/>
    <property type="match status" value="3"/>
</dbReference>
<dbReference type="EC" id="2.7.13.3" evidence="2"/>
<keyword evidence="4" id="KW-0808">Transferase</keyword>
<evidence type="ECO:0000259" key="11">
    <source>
        <dbReference type="PROSITE" id="PS50112"/>
    </source>
</evidence>
<dbReference type="Gene3D" id="1.10.287.130">
    <property type="match status" value="1"/>
</dbReference>
<evidence type="ECO:0000256" key="3">
    <source>
        <dbReference type="ARBA" id="ARBA00022553"/>
    </source>
</evidence>
<dbReference type="SMART" id="SM00091">
    <property type="entry name" value="PAS"/>
    <property type="match status" value="3"/>
</dbReference>
<keyword evidence="5" id="KW-0547">Nucleotide-binding</keyword>
<dbReference type="PRINTS" id="PR00344">
    <property type="entry name" value="BCTRLSENSOR"/>
</dbReference>
<keyword evidence="6" id="KW-0418">Kinase</keyword>
<dbReference type="PANTHER" id="PTHR43065:SF10">
    <property type="entry name" value="PEROXIDE STRESS-ACTIVATED HISTIDINE KINASE MAK3"/>
    <property type="match status" value="1"/>
</dbReference>
<keyword evidence="8" id="KW-0902">Two-component regulatory system</keyword>
<dbReference type="InterPro" id="IPR013656">
    <property type="entry name" value="PAS_4"/>
</dbReference>
<feature type="transmembrane region" description="Helical" evidence="9">
    <location>
        <begin position="164"/>
        <end position="184"/>
    </location>
</feature>
<dbReference type="GO" id="GO:0000155">
    <property type="term" value="F:phosphorelay sensor kinase activity"/>
    <property type="evidence" value="ECO:0007669"/>
    <property type="project" value="InterPro"/>
</dbReference>
<evidence type="ECO:0000256" key="1">
    <source>
        <dbReference type="ARBA" id="ARBA00000085"/>
    </source>
</evidence>
<name>A0A2D3WPS1_9BACT</name>
<gene>
    <name evidence="13" type="ORF">CFH83_01700</name>
</gene>
<evidence type="ECO:0000256" key="7">
    <source>
        <dbReference type="ARBA" id="ARBA00022840"/>
    </source>
</evidence>
<dbReference type="CDD" id="cd00082">
    <property type="entry name" value="HisKA"/>
    <property type="match status" value="1"/>
</dbReference>
<sequence length="856" mass="98034">MRQFYGNSIVGVIIPVILTVILAAIRFSEGYLLFHVLVELFAVIIGVLIAIIVFYMHKFTRNNFLLFLGIGFFWTAWLDLFHMLSYYGMNVYPKITSPNASTTLWIAARIFETFTIFIAPFIRFDRIRAHIVFILMGSMALGVYIATFLEFFPPMYIISEGLTPIKIMLEYLIITMSVLAIMIYRSKRGEYHPLMYRLIGFSLFFGILAESCFTMYTDVYGIMNFVGHIFKFISYWMIFRGIVVTALKEPFTVISKASNTYNAIPVPVAVVDHSGIIRQINKAAENTVHYQINEIIGAKNHTLFHPLNLDSSDCPVCLAITQGKYDTFEIEHEEKYTQYTISPIKVEGEVAGILQISIDMTSQREAERRALRDAALLKTILNTAPVRLFWKDTNSVILGCNDLFAQDAGFDSSESMVGKRDEELIWSDQAALYKSDDLSVIQTGEIKINYEEPQKQVKGMRWLSTSKAPLIDDVNGKVIGIVGAYADITHLREAQIKLQENEAFYRGIFSSVHEAIMIVDQYKIIDCNDLAVTLFEQSRDKLINLDIFILMQDIQCSEFDFSYFLDKALDGEYVAIKCSLKVNCDLEESKIIEVILSRFGHADENKLIMVMRDLTKQLLKEKIFIMNTRQAQMGEMISMIAHQWRQPLAIINAITTQIRFKAIMNDTEDHELIDNLVKIEQQSAHLSQTISDYRDFFRPDKPKEHFRVVSLIDHAINLIDHTLKNHSIRIENEHVYNPTLYTYRNEVLQVLIVLLKNSLDAFMENKVIGGEIIIAVRHEESYCVIEICDNAGGIPKEVMYKLFSPYFTTKSESFGTGLGLYMSRIIIEDHCAGLIQALSEGNRTTFSVKLPYEEEQ</sequence>
<dbReference type="InterPro" id="IPR035965">
    <property type="entry name" value="PAS-like_dom_sf"/>
</dbReference>